<dbReference type="InterPro" id="IPR041232">
    <property type="entry name" value="NPL"/>
</dbReference>
<feature type="compositionally biased region" description="Polar residues" evidence="1">
    <location>
        <begin position="95"/>
        <end position="107"/>
    </location>
</feature>
<dbReference type="AlphaFoldDB" id="A0A2G8JM82"/>
<gene>
    <name evidence="3" type="ORF">BSL78_26287</name>
</gene>
<feature type="region of interest" description="Disordered" evidence="1">
    <location>
        <begin position="95"/>
        <end position="115"/>
    </location>
</feature>
<evidence type="ECO:0000313" key="3">
    <source>
        <dbReference type="EMBL" id="PIK36862.1"/>
    </source>
</evidence>
<dbReference type="Proteomes" id="UP000230750">
    <property type="component" value="Unassembled WGS sequence"/>
</dbReference>
<proteinExistence type="predicted"/>
<keyword evidence="4" id="KW-1185">Reference proteome</keyword>
<organism evidence="3 4">
    <name type="scientific">Stichopus japonicus</name>
    <name type="common">Sea cucumber</name>
    <dbReference type="NCBI Taxonomy" id="307972"/>
    <lineage>
        <taxon>Eukaryota</taxon>
        <taxon>Metazoa</taxon>
        <taxon>Echinodermata</taxon>
        <taxon>Eleutherozoa</taxon>
        <taxon>Echinozoa</taxon>
        <taxon>Holothuroidea</taxon>
        <taxon>Aspidochirotacea</taxon>
        <taxon>Aspidochirotida</taxon>
        <taxon>Stichopodidae</taxon>
        <taxon>Apostichopus</taxon>
    </lineage>
</organism>
<dbReference type="Gene3D" id="2.60.120.340">
    <property type="entry name" value="Nucleoplasmin core domain"/>
    <property type="match status" value="1"/>
</dbReference>
<dbReference type="EMBL" id="MRZV01001602">
    <property type="protein sequence ID" value="PIK36862.1"/>
    <property type="molecule type" value="Genomic_DNA"/>
</dbReference>
<evidence type="ECO:0000259" key="2">
    <source>
        <dbReference type="Pfam" id="PF17800"/>
    </source>
</evidence>
<comment type="caution">
    <text evidence="3">The sequence shown here is derived from an EMBL/GenBank/DDBJ whole genome shotgun (WGS) entry which is preliminary data.</text>
</comment>
<evidence type="ECO:0000313" key="4">
    <source>
        <dbReference type="Proteomes" id="UP000230750"/>
    </source>
</evidence>
<sequence>MSFFKYGYHTYSSPGGASQETCTDSIALFDQRELNPSASLIVLIKGEEHLLCTLEKGSVLQQKLDLQLTEAVTFMVEGTGIVYITGYSTVQSPQSYHESPSICNNDSTAEDSQRQGNNKLLKEQPVTSVKNEQTGGDANNNSWNEYYKNFIQTHEVGKKENSDYLSRSFIIRWKYSDCQNS</sequence>
<name>A0A2G8JM82_STIJA</name>
<dbReference type="OrthoDB" id="1902587at2759"/>
<accession>A0A2G8JM82</accession>
<evidence type="ECO:0000256" key="1">
    <source>
        <dbReference type="SAM" id="MobiDB-lite"/>
    </source>
</evidence>
<dbReference type="Pfam" id="PF17800">
    <property type="entry name" value="NPL"/>
    <property type="match status" value="1"/>
</dbReference>
<feature type="domain" description="Nucleoplasmin-like" evidence="2">
    <location>
        <begin position="32"/>
        <end position="87"/>
    </location>
</feature>
<protein>
    <recommendedName>
        <fullName evidence="2">Nucleoplasmin-like domain-containing protein</fullName>
    </recommendedName>
</protein>
<reference evidence="3 4" key="1">
    <citation type="journal article" date="2017" name="PLoS Biol.">
        <title>The sea cucumber genome provides insights into morphological evolution and visceral regeneration.</title>
        <authorList>
            <person name="Zhang X."/>
            <person name="Sun L."/>
            <person name="Yuan J."/>
            <person name="Sun Y."/>
            <person name="Gao Y."/>
            <person name="Zhang L."/>
            <person name="Li S."/>
            <person name="Dai H."/>
            <person name="Hamel J.F."/>
            <person name="Liu C."/>
            <person name="Yu Y."/>
            <person name="Liu S."/>
            <person name="Lin W."/>
            <person name="Guo K."/>
            <person name="Jin S."/>
            <person name="Xu P."/>
            <person name="Storey K.B."/>
            <person name="Huan P."/>
            <person name="Zhang T."/>
            <person name="Zhou Y."/>
            <person name="Zhang J."/>
            <person name="Lin C."/>
            <person name="Li X."/>
            <person name="Xing L."/>
            <person name="Huo D."/>
            <person name="Sun M."/>
            <person name="Wang L."/>
            <person name="Mercier A."/>
            <person name="Li F."/>
            <person name="Yang H."/>
            <person name="Xiang J."/>
        </authorList>
    </citation>
    <scope>NUCLEOTIDE SEQUENCE [LARGE SCALE GENOMIC DNA]</scope>
    <source>
        <strain evidence="3">Shaxun</strain>
        <tissue evidence="3">Muscle</tissue>
    </source>
</reference>